<protein>
    <recommendedName>
        <fullName evidence="1">Flagellar Assembly Protein A N-terminal region domain-containing protein</fullName>
    </recommendedName>
</protein>
<dbReference type="eggNOG" id="COG1315">
    <property type="taxonomic scope" value="Bacteria"/>
</dbReference>
<dbReference type="Proteomes" id="UP000009223">
    <property type="component" value="Chromosome"/>
</dbReference>
<evidence type="ECO:0000313" key="3">
    <source>
        <dbReference type="Proteomes" id="UP000009223"/>
    </source>
</evidence>
<gene>
    <name evidence="2" type="ordered locus">TREPR_2247</name>
</gene>
<feature type="domain" description="Flagellar Assembly Protein A N-terminal region" evidence="1">
    <location>
        <begin position="15"/>
        <end position="190"/>
    </location>
</feature>
<organism evidence="2 3">
    <name type="scientific">Treponema primitia (strain ATCC BAA-887 / DSM 12427 / ZAS-2)</name>
    <dbReference type="NCBI Taxonomy" id="545694"/>
    <lineage>
        <taxon>Bacteria</taxon>
        <taxon>Pseudomonadati</taxon>
        <taxon>Spirochaetota</taxon>
        <taxon>Spirochaetia</taxon>
        <taxon>Spirochaetales</taxon>
        <taxon>Treponemataceae</taxon>
        <taxon>Treponema</taxon>
    </lineage>
</organism>
<evidence type="ECO:0000259" key="1">
    <source>
        <dbReference type="Pfam" id="PF20250"/>
    </source>
</evidence>
<dbReference type="InterPro" id="IPR046866">
    <property type="entry name" value="FapA_N"/>
</dbReference>
<name>F5YIF6_TREPZ</name>
<dbReference type="PANTHER" id="PTHR38032:SF1">
    <property type="entry name" value="RNA-BINDING PROTEIN KHPB N-TERMINAL DOMAIN-CONTAINING PROTEIN"/>
    <property type="match status" value="1"/>
</dbReference>
<dbReference type="RefSeq" id="WP_015707943.1">
    <property type="nucleotide sequence ID" value="NC_015578.1"/>
</dbReference>
<sequence>MDTNVLSAGKNDGKVNIRFSEEDLEAWADFTPPMGDGLPITNDYLIALMNKHNISYGVHWDTLKDTAFQCNLDKKPVKDVLIALGDPPIKEVNEYYELNPHLATSSTPVPDKNRNGQIDYRAYSPFVIVKKDQVLALKKPRIPGRDGKNVHGVAIPCSTSRTEGVSGGKHTVSTEKYILSEINGQLIENNKELNVFEDLTIKGSVGYATGNIIFPGDITINGTVADGFKIYSGGSVTIKQTLDATEVNTKGDLIVSGGIIGRGRGFLKVGGAMRTKFIQNCRAACRKTITVDSEINNSSIYTMETLEMGDKGRILGGEVYAIHGIKAGGIGKNAGKATRIHCGIDFTLQKDKENCNNTLRLLAEKLGKLRELMAVPESDPEKQTKMEELLHRLEDEQKKNTLQIGNLMGRINTDENAVVEVSGEIAPGTLIEICEIALFVAEPLKRVRIRLDKPGGKLVHEPF</sequence>
<dbReference type="KEGG" id="tpi:TREPR_2247"/>
<dbReference type="Pfam" id="PF03961">
    <property type="entry name" value="FapA"/>
    <property type="match status" value="1"/>
</dbReference>
<reference evidence="3" key="1">
    <citation type="submission" date="2009-12" db="EMBL/GenBank/DDBJ databases">
        <title>Complete sequence of Treponema primitia strain ZAS-2.</title>
        <authorList>
            <person name="Tetu S.G."/>
            <person name="Matson E."/>
            <person name="Ren Q."/>
            <person name="Seshadri R."/>
            <person name="Elbourne L."/>
            <person name="Hassan K.A."/>
            <person name="Durkin A."/>
            <person name="Radune D."/>
            <person name="Mohamoud Y."/>
            <person name="Shay R."/>
            <person name="Jin S."/>
            <person name="Zhang X."/>
            <person name="Lucey K."/>
            <person name="Ballor N.R."/>
            <person name="Ottesen E."/>
            <person name="Rosenthal R."/>
            <person name="Allen A."/>
            <person name="Leadbetter J.R."/>
            <person name="Paulsen I.T."/>
        </authorList>
    </citation>
    <scope>NUCLEOTIDE SEQUENCE [LARGE SCALE GENOMIC DNA]</scope>
    <source>
        <strain evidence="3">ATCC BAA-887 / DSM 12427 / ZAS-2</strain>
    </source>
</reference>
<dbReference type="AlphaFoldDB" id="F5YIF6"/>
<accession>F5YIF6</accession>
<reference evidence="2 3" key="2">
    <citation type="journal article" date="2011" name="ISME J.">
        <title>RNA-seq reveals cooperative metabolic interactions between two termite-gut spirochete species in co-culture.</title>
        <authorList>
            <person name="Rosenthal A.Z."/>
            <person name="Matson E.G."/>
            <person name="Eldar A."/>
            <person name="Leadbetter J.R."/>
        </authorList>
    </citation>
    <scope>NUCLEOTIDE SEQUENCE [LARGE SCALE GENOMIC DNA]</scope>
    <source>
        <strain evidence="3">ATCC BAA-887 / DSM 12427 / ZAS-2</strain>
    </source>
</reference>
<dbReference type="InterPro" id="IPR005646">
    <property type="entry name" value="FapA"/>
</dbReference>
<dbReference type="STRING" id="545694.TREPR_2247"/>
<evidence type="ECO:0000313" key="2">
    <source>
        <dbReference type="EMBL" id="AEF85271.1"/>
    </source>
</evidence>
<dbReference type="HOGENOM" id="CLU_026157_1_0_12"/>
<keyword evidence="3" id="KW-1185">Reference proteome</keyword>
<dbReference type="OrthoDB" id="9816426at2"/>
<dbReference type="InterPro" id="IPR046865">
    <property type="entry name" value="FapA_b_solenoid"/>
</dbReference>
<dbReference type="Pfam" id="PF20250">
    <property type="entry name" value="FapA_N"/>
    <property type="match status" value="1"/>
</dbReference>
<proteinExistence type="predicted"/>
<dbReference type="EMBL" id="CP001843">
    <property type="protein sequence ID" value="AEF85271.1"/>
    <property type="molecule type" value="Genomic_DNA"/>
</dbReference>
<dbReference type="PANTHER" id="PTHR38032">
    <property type="entry name" value="POLYMERASE-RELATED"/>
    <property type="match status" value="1"/>
</dbReference>